<dbReference type="Proteomes" id="UP000092993">
    <property type="component" value="Unassembled WGS sequence"/>
</dbReference>
<evidence type="ECO:0000313" key="1">
    <source>
        <dbReference type="EMBL" id="OBZ72175.1"/>
    </source>
</evidence>
<protein>
    <submittedName>
        <fullName evidence="1">Uncharacterized protein</fullName>
    </submittedName>
</protein>
<evidence type="ECO:0000313" key="2">
    <source>
        <dbReference type="Proteomes" id="UP000092993"/>
    </source>
</evidence>
<keyword evidence="2" id="KW-1185">Reference proteome</keyword>
<proteinExistence type="predicted"/>
<accession>A0A1C7M5F5</accession>
<dbReference type="EMBL" id="LUGG01000009">
    <property type="protein sequence ID" value="OBZ72175.1"/>
    <property type="molecule type" value="Genomic_DNA"/>
</dbReference>
<dbReference type="AlphaFoldDB" id="A0A1C7M5F5"/>
<comment type="caution">
    <text evidence="1">The sequence shown here is derived from an EMBL/GenBank/DDBJ whole genome shotgun (WGS) entry which is preliminary data.</text>
</comment>
<reference evidence="1 2" key="1">
    <citation type="submission" date="2016-03" db="EMBL/GenBank/DDBJ databases">
        <title>Whole genome sequencing of Grifola frondosa 9006-11.</title>
        <authorList>
            <person name="Min B."/>
            <person name="Park H."/>
            <person name="Kim J.-G."/>
            <person name="Cho H."/>
            <person name="Oh Y.-L."/>
            <person name="Kong W.-S."/>
            <person name="Choi I.-G."/>
        </authorList>
    </citation>
    <scope>NUCLEOTIDE SEQUENCE [LARGE SCALE GENOMIC DNA]</scope>
    <source>
        <strain evidence="1 2">9006-11</strain>
    </source>
</reference>
<sequence>MLSNVVGGEAPMIEINTHKFQPRTKTLGTPRAPLCIIPAQALTRDNRIPQDLAIDGALH</sequence>
<name>A0A1C7M5F5_GRIFR</name>
<gene>
    <name evidence="1" type="ORF">A0H81_07614</name>
</gene>
<organism evidence="1 2">
    <name type="scientific">Grifola frondosa</name>
    <name type="common">Maitake</name>
    <name type="synonym">Polyporus frondosus</name>
    <dbReference type="NCBI Taxonomy" id="5627"/>
    <lineage>
        <taxon>Eukaryota</taxon>
        <taxon>Fungi</taxon>
        <taxon>Dikarya</taxon>
        <taxon>Basidiomycota</taxon>
        <taxon>Agaricomycotina</taxon>
        <taxon>Agaricomycetes</taxon>
        <taxon>Polyporales</taxon>
        <taxon>Grifolaceae</taxon>
        <taxon>Grifola</taxon>
    </lineage>
</organism>